<keyword evidence="2" id="KW-1185">Reference proteome</keyword>
<evidence type="ECO:0000313" key="1">
    <source>
        <dbReference type="EMBL" id="VDH89813.1"/>
    </source>
</evidence>
<comment type="caution">
    <text evidence="1">The sequence shown here is derived from an EMBL/GenBank/DDBJ whole genome shotgun (WGS) entry which is preliminary data.</text>
</comment>
<evidence type="ECO:0008006" key="3">
    <source>
        <dbReference type="Google" id="ProtNLM"/>
    </source>
</evidence>
<dbReference type="InterPro" id="IPR043502">
    <property type="entry name" value="DNA/RNA_pol_sf"/>
</dbReference>
<dbReference type="AlphaFoldDB" id="A0A8B6BF10"/>
<name>A0A8B6BF10_MYTGA</name>
<gene>
    <name evidence="1" type="ORF">MGAL_10B056345</name>
</gene>
<dbReference type="PANTHER" id="PTHR31511">
    <property type="entry name" value="PROTEIN CBG23764"/>
    <property type="match status" value="1"/>
</dbReference>
<evidence type="ECO:0000313" key="2">
    <source>
        <dbReference type="Proteomes" id="UP000596742"/>
    </source>
</evidence>
<sequence length="214" mass="24620">MDRPSWKRLISRPKKLSTARSSGEDISDEDYTHAQKVWEAFECKTLRDYHDLYLETDDICQTHYGLDPANYYTSPGLSYDAALKTTGQKIGASFRSRYAMMFEQATRGGVAMISHRYGKANNPYMSTYDASQPTKYLTYLDANNLYGWAMSQPLPTGDFEWVEPEEIGEILEYPDDHEYGAMIECDLEYPQDLHDAHNDYPLAPRMWRSTKSGS</sequence>
<dbReference type="SUPFAM" id="SSF56672">
    <property type="entry name" value="DNA/RNA polymerases"/>
    <property type="match status" value="1"/>
</dbReference>
<dbReference type="PANTHER" id="PTHR31511:SF12">
    <property type="entry name" value="RHO TERMINATION FACTOR N-TERMINAL DOMAIN-CONTAINING PROTEIN"/>
    <property type="match status" value="1"/>
</dbReference>
<protein>
    <recommendedName>
        <fullName evidence="3">DNA-directed DNA polymerase</fullName>
    </recommendedName>
</protein>
<proteinExistence type="predicted"/>
<reference evidence="1" key="1">
    <citation type="submission" date="2018-11" db="EMBL/GenBank/DDBJ databases">
        <authorList>
            <person name="Alioto T."/>
            <person name="Alioto T."/>
        </authorList>
    </citation>
    <scope>NUCLEOTIDE SEQUENCE</scope>
</reference>
<accession>A0A8B6BF10</accession>
<organism evidence="1 2">
    <name type="scientific">Mytilus galloprovincialis</name>
    <name type="common">Mediterranean mussel</name>
    <dbReference type="NCBI Taxonomy" id="29158"/>
    <lineage>
        <taxon>Eukaryota</taxon>
        <taxon>Metazoa</taxon>
        <taxon>Spiralia</taxon>
        <taxon>Lophotrochozoa</taxon>
        <taxon>Mollusca</taxon>
        <taxon>Bivalvia</taxon>
        <taxon>Autobranchia</taxon>
        <taxon>Pteriomorphia</taxon>
        <taxon>Mytilida</taxon>
        <taxon>Mytiloidea</taxon>
        <taxon>Mytilidae</taxon>
        <taxon>Mytilinae</taxon>
        <taxon>Mytilus</taxon>
    </lineage>
</organism>
<dbReference type="EMBL" id="UYJE01000061">
    <property type="protein sequence ID" value="VDH89813.1"/>
    <property type="molecule type" value="Genomic_DNA"/>
</dbReference>
<dbReference type="Proteomes" id="UP000596742">
    <property type="component" value="Unassembled WGS sequence"/>
</dbReference>
<dbReference type="OrthoDB" id="2425134at2759"/>